<comment type="caution">
    <text evidence="2">The sequence shown here is derived from an EMBL/GenBank/DDBJ whole genome shotgun (WGS) entry which is preliminary data.</text>
</comment>
<feature type="compositionally biased region" description="Basic residues" evidence="1">
    <location>
        <begin position="45"/>
        <end position="57"/>
    </location>
</feature>
<keyword evidence="3" id="KW-1185">Reference proteome</keyword>
<reference evidence="2 3" key="1">
    <citation type="submission" date="2019-08" db="EMBL/GenBank/DDBJ databases">
        <title>Whole genome of Aphis craccivora.</title>
        <authorList>
            <person name="Voronova N.V."/>
            <person name="Shulinski R.S."/>
            <person name="Bandarenka Y.V."/>
            <person name="Zhorov D.G."/>
            <person name="Warner D."/>
        </authorList>
    </citation>
    <scope>NUCLEOTIDE SEQUENCE [LARGE SCALE GENOMIC DNA]</scope>
    <source>
        <strain evidence="2">180601</strain>
        <tissue evidence="2">Whole Body</tissue>
    </source>
</reference>
<name>A0A6G0VQ86_APHCR</name>
<dbReference type="EMBL" id="VUJU01013325">
    <property type="protein sequence ID" value="KAF0705175.1"/>
    <property type="molecule type" value="Genomic_DNA"/>
</dbReference>
<gene>
    <name evidence="2" type="ORF">FWK35_00036983</name>
</gene>
<dbReference type="AlphaFoldDB" id="A0A6G0VQ86"/>
<proteinExistence type="predicted"/>
<evidence type="ECO:0000256" key="1">
    <source>
        <dbReference type="SAM" id="MobiDB-lite"/>
    </source>
</evidence>
<protein>
    <submittedName>
        <fullName evidence="2">Uncharacterized protein</fullName>
    </submittedName>
</protein>
<evidence type="ECO:0000313" key="2">
    <source>
        <dbReference type="EMBL" id="KAF0705175.1"/>
    </source>
</evidence>
<evidence type="ECO:0000313" key="3">
    <source>
        <dbReference type="Proteomes" id="UP000478052"/>
    </source>
</evidence>
<accession>A0A6G0VQ86</accession>
<feature type="region of interest" description="Disordered" evidence="1">
    <location>
        <begin position="42"/>
        <end position="69"/>
    </location>
</feature>
<dbReference type="Proteomes" id="UP000478052">
    <property type="component" value="Unassembled WGS sequence"/>
</dbReference>
<organism evidence="2 3">
    <name type="scientific">Aphis craccivora</name>
    <name type="common">Cowpea aphid</name>
    <dbReference type="NCBI Taxonomy" id="307492"/>
    <lineage>
        <taxon>Eukaryota</taxon>
        <taxon>Metazoa</taxon>
        <taxon>Ecdysozoa</taxon>
        <taxon>Arthropoda</taxon>
        <taxon>Hexapoda</taxon>
        <taxon>Insecta</taxon>
        <taxon>Pterygota</taxon>
        <taxon>Neoptera</taxon>
        <taxon>Paraneoptera</taxon>
        <taxon>Hemiptera</taxon>
        <taxon>Sternorrhyncha</taxon>
        <taxon>Aphidomorpha</taxon>
        <taxon>Aphidoidea</taxon>
        <taxon>Aphididae</taxon>
        <taxon>Aphidini</taxon>
        <taxon>Aphis</taxon>
        <taxon>Aphis</taxon>
    </lineage>
</organism>
<sequence length="69" mass="7868">MFAHMTCRNNASISNFGSGFRLHSQYPWCIIQVKVNSSIYPGQKEKKKFSKKSRKTKKSDGKTGIITQN</sequence>